<dbReference type="OrthoDB" id="5241710at2759"/>
<keyword evidence="1" id="KW-0812">Transmembrane</keyword>
<keyword evidence="3" id="KW-1185">Reference proteome</keyword>
<keyword evidence="1" id="KW-1133">Transmembrane helix</keyword>
<evidence type="ECO:0000256" key="1">
    <source>
        <dbReference type="SAM" id="Phobius"/>
    </source>
</evidence>
<dbReference type="AlphaFoldDB" id="A0A9P8UUD1"/>
<dbReference type="RefSeq" id="XP_045963435.1">
    <property type="nucleotide sequence ID" value="XM_046094834.1"/>
</dbReference>
<evidence type="ECO:0000313" key="2">
    <source>
        <dbReference type="EMBL" id="KAH6659304.1"/>
    </source>
</evidence>
<proteinExistence type="predicted"/>
<gene>
    <name evidence="2" type="ORF">BKA67DRAFT_10211</name>
</gene>
<feature type="transmembrane region" description="Helical" evidence="1">
    <location>
        <begin position="43"/>
        <end position="62"/>
    </location>
</feature>
<dbReference type="Proteomes" id="UP000758603">
    <property type="component" value="Unassembled WGS sequence"/>
</dbReference>
<protein>
    <submittedName>
        <fullName evidence="2">Uncharacterized protein</fullName>
    </submittedName>
</protein>
<keyword evidence="1" id="KW-0472">Membrane</keyword>
<feature type="transmembrane region" description="Helical" evidence="1">
    <location>
        <begin position="82"/>
        <end position="101"/>
    </location>
</feature>
<accession>A0A9P8UUD1</accession>
<sequence>MPSRSTPAHASPITALRRLAIIQFPFAFILLLAHGLASNKALPAIGLLPLSLSALLSALILYRDNVSALGSSVQALTASNLLYLDILLAFFQLSLLIPTWIQLSNSWYHASLVILGTYGSVFMMVNCGIHFYFALKELWHMSTSHLCHCPHCQSLRASRSSSLLPLSNEYTPLQNEDSNGTEYHDVEAGVDANVEARI</sequence>
<organism evidence="2 3">
    <name type="scientific">Truncatella angustata</name>
    <dbReference type="NCBI Taxonomy" id="152316"/>
    <lineage>
        <taxon>Eukaryota</taxon>
        <taxon>Fungi</taxon>
        <taxon>Dikarya</taxon>
        <taxon>Ascomycota</taxon>
        <taxon>Pezizomycotina</taxon>
        <taxon>Sordariomycetes</taxon>
        <taxon>Xylariomycetidae</taxon>
        <taxon>Amphisphaeriales</taxon>
        <taxon>Sporocadaceae</taxon>
        <taxon>Truncatella</taxon>
    </lineage>
</organism>
<reference evidence="2" key="1">
    <citation type="journal article" date="2021" name="Nat. Commun.">
        <title>Genetic determinants of endophytism in the Arabidopsis root mycobiome.</title>
        <authorList>
            <person name="Mesny F."/>
            <person name="Miyauchi S."/>
            <person name="Thiergart T."/>
            <person name="Pickel B."/>
            <person name="Atanasova L."/>
            <person name="Karlsson M."/>
            <person name="Huettel B."/>
            <person name="Barry K.W."/>
            <person name="Haridas S."/>
            <person name="Chen C."/>
            <person name="Bauer D."/>
            <person name="Andreopoulos W."/>
            <person name="Pangilinan J."/>
            <person name="LaButti K."/>
            <person name="Riley R."/>
            <person name="Lipzen A."/>
            <person name="Clum A."/>
            <person name="Drula E."/>
            <person name="Henrissat B."/>
            <person name="Kohler A."/>
            <person name="Grigoriev I.V."/>
            <person name="Martin F.M."/>
            <person name="Hacquard S."/>
        </authorList>
    </citation>
    <scope>NUCLEOTIDE SEQUENCE</scope>
    <source>
        <strain evidence="2">MPI-SDFR-AT-0073</strain>
    </source>
</reference>
<dbReference type="GeneID" id="70123727"/>
<name>A0A9P8UUD1_9PEZI</name>
<feature type="transmembrane region" description="Helical" evidence="1">
    <location>
        <begin position="107"/>
        <end position="135"/>
    </location>
</feature>
<comment type="caution">
    <text evidence="2">The sequence shown here is derived from an EMBL/GenBank/DDBJ whole genome shotgun (WGS) entry which is preliminary data.</text>
</comment>
<feature type="transmembrane region" description="Helical" evidence="1">
    <location>
        <begin position="20"/>
        <end position="37"/>
    </location>
</feature>
<dbReference type="EMBL" id="JAGPXC010000001">
    <property type="protein sequence ID" value="KAH6659304.1"/>
    <property type="molecule type" value="Genomic_DNA"/>
</dbReference>
<evidence type="ECO:0000313" key="3">
    <source>
        <dbReference type="Proteomes" id="UP000758603"/>
    </source>
</evidence>